<keyword evidence="5 7" id="KW-0472">Membrane</keyword>
<comment type="subcellular location">
    <subcellularLocation>
        <location evidence="1">Membrane</location>
        <topology evidence="1">Single-pass type I membrane protein</topology>
    </subcellularLocation>
</comment>
<dbReference type="EnsemblPlants" id="ONIVA08G09780.1">
    <property type="protein sequence ID" value="ONIVA08G09780.1"/>
    <property type="gene ID" value="ONIVA08G09780"/>
</dbReference>
<evidence type="ECO:0000256" key="6">
    <source>
        <dbReference type="ARBA" id="ARBA00023180"/>
    </source>
</evidence>
<protein>
    <submittedName>
        <fullName evidence="8">Uncharacterized protein</fullName>
    </submittedName>
</protein>
<dbReference type="STRING" id="4536.A0A0E0I9Q1"/>
<keyword evidence="3" id="KW-0732">Signal</keyword>
<evidence type="ECO:0000256" key="4">
    <source>
        <dbReference type="ARBA" id="ARBA00022989"/>
    </source>
</evidence>
<proteinExistence type="predicted"/>
<dbReference type="PANTHER" id="PTHR48063:SF90">
    <property type="entry name" value="OS11G0565920 PROTEIN"/>
    <property type="match status" value="1"/>
</dbReference>
<dbReference type="HOGENOM" id="CLU_000288_18_11_1"/>
<evidence type="ECO:0000256" key="7">
    <source>
        <dbReference type="SAM" id="Phobius"/>
    </source>
</evidence>
<evidence type="ECO:0000313" key="9">
    <source>
        <dbReference type="Proteomes" id="UP000006591"/>
    </source>
</evidence>
<evidence type="ECO:0000256" key="3">
    <source>
        <dbReference type="ARBA" id="ARBA00022729"/>
    </source>
</evidence>
<dbReference type="GO" id="GO:0016020">
    <property type="term" value="C:membrane"/>
    <property type="evidence" value="ECO:0007669"/>
    <property type="project" value="UniProtKB-SubCell"/>
</dbReference>
<reference evidence="8" key="2">
    <citation type="submission" date="2018-04" db="EMBL/GenBank/DDBJ databases">
        <title>OnivRS2 (Oryza nivara Reference Sequence Version 2).</title>
        <authorList>
            <person name="Zhang J."/>
            <person name="Kudrna D."/>
            <person name="Lee S."/>
            <person name="Talag J."/>
            <person name="Rajasekar S."/>
            <person name="Welchert J."/>
            <person name="Hsing Y.-I."/>
            <person name="Wing R.A."/>
        </authorList>
    </citation>
    <scope>NUCLEOTIDE SEQUENCE [LARGE SCALE GENOMIC DNA]</scope>
    <source>
        <strain evidence="8">SL10</strain>
    </source>
</reference>
<dbReference type="Gramene" id="ONIVA08G09780.1">
    <property type="protein sequence ID" value="ONIVA08G09780.1"/>
    <property type="gene ID" value="ONIVA08G09780"/>
</dbReference>
<keyword evidence="9" id="KW-1185">Reference proteome</keyword>
<feature type="transmembrane region" description="Helical" evidence="7">
    <location>
        <begin position="46"/>
        <end position="68"/>
    </location>
</feature>
<evidence type="ECO:0000313" key="8">
    <source>
        <dbReference type="EnsemblPlants" id="ONIVA08G09780.1"/>
    </source>
</evidence>
<name>A0A0E0I9Q1_ORYNI</name>
<evidence type="ECO:0000256" key="5">
    <source>
        <dbReference type="ARBA" id="ARBA00023136"/>
    </source>
</evidence>
<dbReference type="PANTHER" id="PTHR48063">
    <property type="entry name" value="LRR RECEPTOR-LIKE KINASE"/>
    <property type="match status" value="1"/>
</dbReference>
<keyword evidence="4 7" id="KW-1133">Transmembrane helix</keyword>
<dbReference type="Proteomes" id="UP000006591">
    <property type="component" value="Chromosome 8"/>
</dbReference>
<sequence>MEHPDMYNDNSGLCGPPLQSDCLGGIAPKQQGYVGHKETADVPEPIYILLSWARFIVGLWAVFCIILFKKTWRIAYFRLFDKVCDKVYVLIVVAWASLSQKMSAQ</sequence>
<organism evidence="8">
    <name type="scientific">Oryza nivara</name>
    <name type="common">Indian wild rice</name>
    <name type="synonym">Oryza sativa f. spontanea</name>
    <dbReference type="NCBI Taxonomy" id="4536"/>
    <lineage>
        <taxon>Eukaryota</taxon>
        <taxon>Viridiplantae</taxon>
        <taxon>Streptophyta</taxon>
        <taxon>Embryophyta</taxon>
        <taxon>Tracheophyta</taxon>
        <taxon>Spermatophyta</taxon>
        <taxon>Magnoliopsida</taxon>
        <taxon>Liliopsida</taxon>
        <taxon>Poales</taxon>
        <taxon>Poaceae</taxon>
        <taxon>BOP clade</taxon>
        <taxon>Oryzoideae</taxon>
        <taxon>Oryzeae</taxon>
        <taxon>Oryzinae</taxon>
        <taxon>Oryza</taxon>
    </lineage>
</organism>
<evidence type="ECO:0000256" key="2">
    <source>
        <dbReference type="ARBA" id="ARBA00022692"/>
    </source>
</evidence>
<dbReference type="InterPro" id="IPR046956">
    <property type="entry name" value="RLP23-like"/>
</dbReference>
<reference evidence="8" key="1">
    <citation type="submission" date="2015-04" db="UniProtKB">
        <authorList>
            <consortium name="EnsemblPlants"/>
        </authorList>
    </citation>
    <scope>IDENTIFICATION</scope>
    <source>
        <strain evidence="8">SL10</strain>
    </source>
</reference>
<keyword evidence="6" id="KW-0325">Glycoprotein</keyword>
<keyword evidence="2 7" id="KW-0812">Transmembrane</keyword>
<dbReference type="AlphaFoldDB" id="A0A0E0I9Q1"/>
<evidence type="ECO:0000256" key="1">
    <source>
        <dbReference type="ARBA" id="ARBA00004479"/>
    </source>
</evidence>
<accession>A0A0E0I9Q1</accession>
<dbReference type="OMA" id="ILLSWAR"/>